<feature type="region of interest" description="Disordered" evidence="2">
    <location>
        <begin position="808"/>
        <end position="853"/>
    </location>
</feature>
<feature type="compositionally biased region" description="Acidic residues" evidence="2">
    <location>
        <begin position="203"/>
        <end position="215"/>
    </location>
</feature>
<dbReference type="EMBL" id="CP049004">
    <property type="protein sequence ID" value="QID85191.1"/>
    <property type="molecule type" value="Genomic_DNA"/>
</dbReference>
<feature type="compositionally biased region" description="Basic and acidic residues" evidence="2">
    <location>
        <begin position="840"/>
        <end position="853"/>
    </location>
</feature>
<feature type="compositionally biased region" description="Low complexity" evidence="2">
    <location>
        <begin position="311"/>
        <end position="330"/>
    </location>
</feature>
<evidence type="ECO:0000256" key="1">
    <source>
        <dbReference type="SAM" id="Coils"/>
    </source>
</evidence>
<evidence type="ECO:0000313" key="4">
    <source>
        <dbReference type="Proteomes" id="UP000501346"/>
    </source>
</evidence>
<feature type="compositionally biased region" description="Basic and acidic residues" evidence="2">
    <location>
        <begin position="227"/>
        <end position="242"/>
    </location>
</feature>
<keyword evidence="1" id="KW-0175">Coiled coil</keyword>
<feature type="compositionally biased region" description="Polar residues" evidence="2">
    <location>
        <begin position="83"/>
        <end position="92"/>
    </location>
</feature>
<organism evidence="3 4">
    <name type="scientific">Saccharomyces pastorianus</name>
    <name type="common">Lager yeast</name>
    <name type="synonym">Saccharomyces cerevisiae x Saccharomyces eubayanus</name>
    <dbReference type="NCBI Taxonomy" id="27292"/>
    <lineage>
        <taxon>Eukaryota</taxon>
        <taxon>Fungi</taxon>
        <taxon>Dikarya</taxon>
        <taxon>Ascomycota</taxon>
        <taxon>Saccharomycotina</taxon>
        <taxon>Saccharomycetes</taxon>
        <taxon>Saccharomycetales</taxon>
        <taxon>Saccharomycetaceae</taxon>
        <taxon>Saccharomyces</taxon>
    </lineage>
</organism>
<accession>A0A6C1E8E3</accession>
<feature type="compositionally biased region" description="Low complexity" evidence="2">
    <location>
        <begin position="18"/>
        <end position="32"/>
    </location>
</feature>
<protein>
    <submittedName>
        <fullName evidence="3">Uncharacterized protein</fullName>
    </submittedName>
</protein>
<evidence type="ECO:0000256" key="2">
    <source>
        <dbReference type="SAM" id="MobiDB-lite"/>
    </source>
</evidence>
<feature type="coiled-coil region" evidence="1">
    <location>
        <begin position="480"/>
        <end position="521"/>
    </location>
</feature>
<feature type="compositionally biased region" description="Low complexity" evidence="2">
    <location>
        <begin position="158"/>
        <end position="171"/>
    </location>
</feature>
<name>A0A6C1E8E3_SACPS</name>
<dbReference type="Proteomes" id="UP000501346">
    <property type="component" value="Chromosome SeVII-ScVII"/>
</dbReference>
<feature type="region of interest" description="Disordered" evidence="2">
    <location>
        <begin position="82"/>
        <end position="102"/>
    </location>
</feature>
<feature type="compositionally biased region" description="Basic and acidic residues" evidence="2">
    <location>
        <begin position="808"/>
        <end position="821"/>
    </location>
</feature>
<evidence type="ECO:0000313" key="3">
    <source>
        <dbReference type="EMBL" id="QID85191.1"/>
    </source>
</evidence>
<feature type="coiled-coil region" evidence="1">
    <location>
        <begin position="566"/>
        <end position="645"/>
    </location>
</feature>
<feature type="compositionally biased region" description="Acidic residues" evidence="2">
    <location>
        <begin position="355"/>
        <end position="365"/>
    </location>
</feature>
<feature type="compositionally biased region" description="Polar residues" evidence="2">
    <location>
        <begin position="216"/>
        <end position="226"/>
    </location>
</feature>
<feature type="coiled-coil region" evidence="1">
    <location>
        <begin position="694"/>
        <end position="790"/>
    </location>
</feature>
<feature type="compositionally biased region" description="Low complexity" evidence="2">
    <location>
        <begin position="178"/>
        <end position="202"/>
    </location>
</feature>
<sequence>MLFNTNRQEDDPFTQLINQSSANAQNQQAQQQEKPHQFLQNVVSNEPKGKEDWVSPFRQRALSGNQNNRLYVHDAKNRKFPTVSATSTYSKKQPQDLGYKNIPNDVKRAKDIKFPTYLTKNEERQYQLLTELELKEKHLKYLKKCQKITDLTGDGNDDTSSTTSSSSSVSSSEDEDTASAIVPADNETTTTATTTTTAASADSADEATSIEEEQNENASEVTPTEKTTTDNEKEIPEPETVKGEQNLAEPAVAEPAVAEPAVTEPAVTEPAVTEPAVIEPAVTEPAVTETTAAIAQSDVPELAVTAESDNAPESAAVAASDDVSEVAVAPIEEPKVETSVVKRDIVTEEGKGELADAEAETEQSSEDEHGGETSTPETSEAESDGDNTPIDPSKAPKVPFQDRPQKERTGFFALWKSPTSSSAKKGTATAPLNPVATPENPELIVKTKEHDYLSKAVYDKINYDEKVHQAWLVDLRAKEKAKYDAKNNEYKEKLQDLQNKIDEIENSMKQLREETSKKIEVNKNRLVKQIIDINTEHNNKKLMIFKDTENMKTQKIEEKNEVLSRQTNVKSEIDELNSEKINVQKEFNDWTTNLSNLSQQLDAQIFKINQINLKQSKAQNEIDNLEKEKNDLITQTEENKKLHEKNQEVLESVENKEYLPQINDIDAQISTLLNQMTIIRQENANERTHLSAITKKLEDERRAHEEQLKLEAEERKRKEENLLEKQRQELEEQAHQAQLEHEEQITQVKKTYNDQLTELQDKLAAEEEELEAVKRERTRLQGEKAIEEQTRQKNADDALKQTILDKQHKQAEGLHAAENHVKTPSNHLQESKHAIPKNDSMYEYHTEEDVMYA</sequence>
<feature type="region of interest" description="Disordered" evidence="2">
    <location>
        <begin position="149"/>
        <end position="435"/>
    </location>
</feature>
<feature type="region of interest" description="Disordered" evidence="2">
    <location>
        <begin position="1"/>
        <end position="36"/>
    </location>
</feature>
<reference evidence="3 4" key="1">
    <citation type="journal article" date="2019" name="BMC Genomics">
        <title>Chromosome level assembly and comparative genome analysis confirm lager-brewing yeasts originated from a single hybridization.</title>
        <authorList>
            <person name="Salazar A.N."/>
            <person name="Gorter de Vries A.R."/>
            <person name="van den Broek M."/>
            <person name="Brouwers N."/>
            <person name="de la Torre Cortes P."/>
            <person name="Kuijpers N.G.A."/>
            <person name="Daran J.G."/>
            <person name="Abeel T."/>
        </authorList>
    </citation>
    <scope>NUCLEOTIDE SEQUENCE [LARGE SCALE GENOMIC DNA]</scope>
    <source>
        <strain evidence="3 4">CBS 1483</strain>
    </source>
</reference>
<dbReference type="OrthoDB" id="4068250at2759"/>
<dbReference type="AlphaFoldDB" id="A0A6C1E8E3"/>
<keyword evidence="4" id="KW-1185">Reference proteome</keyword>
<feature type="compositionally biased region" description="Basic and acidic residues" evidence="2">
    <location>
        <begin position="332"/>
        <end position="354"/>
    </location>
</feature>
<gene>
    <name evidence="3" type="ORF">GRS66_007751</name>
</gene>
<proteinExistence type="predicted"/>
<feature type="compositionally biased region" description="Low complexity" evidence="2">
    <location>
        <begin position="248"/>
        <end position="293"/>
    </location>
</feature>